<proteinExistence type="predicted"/>
<protein>
    <submittedName>
        <fullName evidence="1">Uncharacterized protein</fullName>
    </submittedName>
</protein>
<keyword evidence="2" id="KW-1185">Reference proteome</keyword>
<dbReference type="EMBL" id="UZAI01018154">
    <property type="protein sequence ID" value="VDP33887.1"/>
    <property type="molecule type" value="Genomic_DNA"/>
</dbReference>
<accession>A0A3P8C1N1</accession>
<dbReference type="Proteomes" id="UP000277204">
    <property type="component" value="Unassembled WGS sequence"/>
</dbReference>
<organism evidence="1 2">
    <name type="scientific">Schistosoma margrebowiei</name>
    <dbReference type="NCBI Taxonomy" id="48269"/>
    <lineage>
        <taxon>Eukaryota</taxon>
        <taxon>Metazoa</taxon>
        <taxon>Spiralia</taxon>
        <taxon>Lophotrochozoa</taxon>
        <taxon>Platyhelminthes</taxon>
        <taxon>Trematoda</taxon>
        <taxon>Digenea</taxon>
        <taxon>Strigeidida</taxon>
        <taxon>Schistosomatoidea</taxon>
        <taxon>Schistosomatidae</taxon>
        <taxon>Schistosoma</taxon>
    </lineage>
</organism>
<reference evidence="1 2" key="1">
    <citation type="submission" date="2018-11" db="EMBL/GenBank/DDBJ databases">
        <authorList>
            <consortium name="Pathogen Informatics"/>
        </authorList>
    </citation>
    <scope>NUCLEOTIDE SEQUENCE [LARGE SCALE GENOMIC DNA]</scope>
    <source>
        <strain evidence="1 2">Zambia</strain>
    </source>
</reference>
<evidence type="ECO:0000313" key="1">
    <source>
        <dbReference type="EMBL" id="VDP33887.1"/>
    </source>
</evidence>
<sequence>MIALTLSYSLINWSIISRDTISNLKEFVIETSVLSFLLQSPKKSIATTTIHHL</sequence>
<evidence type="ECO:0000313" key="2">
    <source>
        <dbReference type="Proteomes" id="UP000277204"/>
    </source>
</evidence>
<gene>
    <name evidence="1" type="ORF">SMRZ_LOCUS20031</name>
</gene>
<name>A0A3P8C1N1_9TREM</name>
<dbReference type="AlphaFoldDB" id="A0A3P8C1N1"/>
<feature type="non-terminal residue" evidence="1">
    <location>
        <position position="53"/>
    </location>
</feature>